<feature type="active site" description="Acyl-thioester intermediate" evidence="2">
    <location>
        <position position="209"/>
    </location>
</feature>
<evidence type="ECO:0000256" key="1">
    <source>
        <dbReference type="ARBA" id="ARBA00022801"/>
    </source>
</evidence>
<dbReference type="Gene3D" id="2.40.260.10">
    <property type="entry name" value="Sortase"/>
    <property type="match status" value="1"/>
</dbReference>
<dbReference type="RefSeq" id="WP_003467492.1">
    <property type="nucleotide sequence ID" value="NC_008261.1"/>
</dbReference>
<reference evidence="5 6" key="1">
    <citation type="journal article" date="2006" name="Genome Res.">
        <title>Skewed genomic variability in strains of the toxigenic bacterial pathogen, Clostridium perfringens.</title>
        <authorList>
            <person name="Myers G.S."/>
            <person name="Rasko D.A."/>
            <person name="Cheung J.K."/>
            <person name="Ravel J."/>
            <person name="Seshadri R."/>
            <person name="Deboy R.T."/>
            <person name="Ren Q."/>
            <person name="Varga J."/>
            <person name="Awad M.M."/>
            <person name="Brinkac L.M."/>
            <person name="Daugherty S.C."/>
            <person name="Haft D.H."/>
            <person name="Dodson R.J."/>
            <person name="Madupu R."/>
            <person name="Nelson W.C."/>
            <person name="Rosovitz M.J."/>
            <person name="Sullivan S.A."/>
            <person name="Khouri H."/>
            <person name="Dimitrov G.I."/>
            <person name="Watkins K.L."/>
            <person name="Mulligan S."/>
            <person name="Benton J."/>
            <person name="Radune D."/>
            <person name="Fisher D.J."/>
            <person name="Atkins H.S."/>
            <person name="Hiscox T."/>
            <person name="Jost B.H."/>
            <person name="Billington S.J."/>
            <person name="Songer J.G."/>
            <person name="McClane B.A."/>
            <person name="Titball R.W."/>
            <person name="Rood J.I."/>
            <person name="Melville S.B."/>
            <person name="Paulsen I.T."/>
        </authorList>
    </citation>
    <scope>NUCLEOTIDE SEQUENCE [LARGE SCALE GENOMIC DNA]</scope>
    <source>
        <strain evidence="6">ATCC 13124 / DSM 756 / JCM 1290 / NCIMB 6125 / NCTC 8237 / S 107 / Type A</strain>
    </source>
</reference>
<evidence type="ECO:0000313" key="5">
    <source>
        <dbReference type="EMBL" id="ABG84040.1"/>
    </source>
</evidence>
<evidence type="ECO:0000313" key="6">
    <source>
        <dbReference type="Proteomes" id="UP000001823"/>
    </source>
</evidence>
<dbReference type="AlphaFoldDB" id="A0A0H2YSQ3"/>
<keyword evidence="4" id="KW-0812">Transmembrane</keyword>
<dbReference type="Proteomes" id="UP000001823">
    <property type="component" value="Chromosome"/>
</dbReference>
<dbReference type="CDD" id="cd06166">
    <property type="entry name" value="Sortase_D_2"/>
    <property type="match status" value="1"/>
</dbReference>
<sequence length="225" mass="25279">MWGKIRNVLGILLIVAGVSLIGVTIWMKYDTYRQQQAVLDSFRNLQFDVPEGEKKDADVLEEENTKENTKENSDEKNKADKVEVEKDKKPEKAQLEEGKGIGILNIPKINLEIGIIEGVSYEDIKYVVGHFPGSPMPGEKGNFSIAGHRISYFGQAFKDIDKLEKGDKVKVTYNGKEYTYEITDMYEVTPNETEALNPTKDATITIVTCTTDAKNRVIVKGKLVE</sequence>
<dbReference type="InterPro" id="IPR005754">
    <property type="entry name" value="Sortase"/>
</dbReference>
<dbReference type="GeneID" id="93001107"/>
<dbReference type="InterPro" id="IPR042000">
    <property type="entry name" value="Sortase_D_2"/>
</dbReference>
<keyword evidence="4" id="KW-0472">Membrane</keyword>
<name>A0A0H2YSQ3_CLOP1</name>
<evidence type="ECO:0000256" key="2">
    <source>
        <dbReference type="PIRSR" id="PIRSR605754-1"/>
    </source>
</evidence>
<dbReference type="NCBIfam" id="TIGR01076">
    <property type="entry name" value="sortase_fam"/>
    <property type="match status" value="1"/>
</dbReference>
<keyword evidence="6" id="KW-1185">Reference proteome</keyword>
<dbReference type="KEGG" id="cpf:CPF_2615"/>
<dbReference type="PaxDb" id="195103-CPF_2615"/>
<feature type="active site" description="Proton donor/acceptor" evidence="2">
    <location>
        <position position="148"/>
    </location>
</feature>
<evidence type="ECO:0000256" key="4">
    <source>
        <dbReference type="SAM" id="Phobius"/>
    </source>
</evidence>
<dbReference type="InterPro" id="IPR023365">
    <property type="entry name" value="Sortase_dom-sf"/>
</dbReference>
<evidence type="ECO:0000256" key="3">
    <source>
        <dbReference type="SAM" id="MobiDB-lite"/>
    </source>
</evidence>
<organism evidence="5 6">
    <name type="scientific">Clostridium perfringens (strain ATCC 13124 / DSM 756 / JCM 1290 / NCIMB 6125 / NCTC 8237 / Type A)</name>
    <dbReference type="NCBI Taxonomy" id="195103"/>
    <lineage>
        <taxon>Bacteria</taxon>
        <taxon>Bacillati</taxon>
        <taxon>Bacillota</taxon>
        <taxon>Clostridia</taxon>
        <taxon>Eubacteriales</taxon>
        <taxon>Clostridiaceae</taxon>
        <taxon>Clostridium</taxon>
    </lineage>
</organism>
<proteinExistence type="predicted"/>
<dbReference type="STRING" id="195103.CPF_2615"/>
<gene>
    <name evidence="5" type="ordered locus">CPF_2615</name>
</gene>
<dbReference type="SUPFAM" id="SSF63817">
    <property type="entry name" value="Sortase"/>
    <property type="match status" value="1"/>
</dbReference>
<dbReference type="Pfam" id="PF04203">
    <property type="entry name" value="Sortase"/>
    <property type="match status" value="1"/>
</dbReference>
<dbReference type="HOGENOM" id="CLU_045680_8_1_9"/>
<accession>A0A0H2YSQ3</accession>
<feature type="transmembrane region" description="Helical" evidence="4">
    <location>
        <begin position="7"/>
        <end position="27"/>
    </location>
</feature>
<dbReference type="eggNOG" id="COG3764">
    <property type="taxonomic scope" value="Bacteria"/>
</dbReference>
<keyword evidence="4" id="KW-1133">Transmembrane helix</keyword>
<keyword evidence="1" id="KW-0378">Hydrolase</keyword>
<dbReference type="EMBL" id="CP000246">
    <property type="protein sequence ID" value="ABG84040.1"/>
    <property type="molecule type" value="Genomic_DNA"/>
</dbReference>
<protein>
    <submittedName>
        <fullName evidence="5">Sortase family protein</fullName>
    </submittedName>
</protein>
<dbReference type="GO" id="GO:0016787">
    <property type="term" value="F:hydrolase activity"/>
    <property type="evidence" value="ECO:0007669"/>
    <property type="project" value="UniProtKB-KW"/>
</dbReference>
<feature type="region of interest" description="Disordered" evidence="3">
    <location>
        <begin position="53"/>
        <end position="91"/>
    </location>
</feature>